<dbReference type="GO" id="GO:0008270">
    <property type="term" value="F:zinc ion binding"/>
    <property type="evidence" value="ECO:0007669"/>
    <property type="project" value="UniProtKB-KW"/>
</dbReference>
<evidence type="ECO:0000256" key="3">
    <source>
        <dbReference type="ARBA" id="ARBA00022737"/>
    </source>
</evidence>
<reference evidence="10 11" key="2">
    <citation type="submission" date="2018-11" db="EMBL/GenBank/DDBJ databases">
        <authorList>
            <consortium name="Pathogen Informatics"/>
        </authorList>
    </citation>
    <scope>NUCLEOTIDE SEQUENCE [LARGE SCALE GENOMIC DNA]</scope>
</reference>
<evidence type="ECO:0000256" key="2">
    <source>
        <dbReference type="ARBA" id="ARBA00022723"/>
    </source>
</evidence>
<dbReference type="EMBL" id="UZAE01000269">
    <property type="protein sequence ID" value="VDN96703.1"/>
    <property type="molecule type" value="Genomic_DNA"/>
</dbReference>
<dbReference type="InterPro" id="IPR013087">
    <property type="entry name" value="Znf_C2H2_type"/>
</dbReference>
<dbReference type="InterPro" id="IPR051968">
    <property type="entry name" value="ZnFinger_Homeobox_TR"/>
</dbReference>
<gene>
    <name evidence="10" type="ORF">HNAJ_LOCUS844</name>
</gene>
<evidence type="ECO:0000256" key="4">
    <source>
        <dbReference type="ARBA" id="ARBA00022771"/>
    </source>
</evidence>
<keyword evidence="8" id="KW-0539">Nucleus</keyword>
<dbReference type="Pfam" id="PF24056">
    <property type="entry name" value="zf-C2H2_ZFHX3"/>
    <property type="match status" value="1"/>
</dbReference>
<dbReference type="AlphaFoldDB" id="A0A0R3T1S7"/>
<protein>
    <submittedName>
        <fullName evidence="12">C2H2-type domain-containing protein</fullName>
    </submittedName>
</protein>
<name>A0A0R3T1S7_RODNA</name>
<dbReference type="WBParaSite" id="HNAJ_0000084401-mRNA-1">
    <property type="protein sequence ID" value="HNAJ_0000084401-mRNA-1"/>
    <property type="gene ID" value="HNAJ_0000084401"/>
</dbReference>
<dbReference type="InterPro" id="IPR036236">
    <property type="entry name" value="Znf_C2H2_sf"/>
</dbReference>
<dbReference type="STRING" id="102285.A0A0R3T1S7"/>
<feature type="domain" description="C2H2-type" evidence="9">
    <location>
        <begin position="234"/>
        <end position="258"/>
    </location>
</feature>
<dbReference type="GO" id="GO:0000981">
    <property type="term" value="F:DNA-binding transcription factor activity, RNA polymerase II-specific"/>
    <property type="evidence" value="ECO:0007669"/>
    <property type="project" value="TreeGrafter"/>
</dbReference>
<evidence type="ECO:0000256" key="8">
    <source>
        <dbReference type="ARBA" id="ARBA00023242"/>
    </source>
</evidence>
<dbReference type="GO" id="GO:0000978">
    <property type="term" value="F:RNA polymerase II cis-regulatory region sequence-specific DNA binding"/>
    <property type="evidence" value="ECO:0007669"/>
    <property type="project" value="TreeGrafter"/>
</dbReference>
<dbReference type="Proteomes" id="UP000278807">
    <property type="component" value="Unassembled WGS sequence"/>
</dbReference>
<keyword evidence="5" id="KW-0862">Zinc</keyword>
<dbReference type="FunFam" id="3.30.160.60:FF:000081">
    <property type="entry name" value="Zinc finger homeobox protein 4"/>
    <property type="match status" value="1"/>
</dbReference>
<evidence type="ECO:0000313" key="11">
    <source>
        <dbReference type="Proteomes" id="UP000278807"/>
    </source>
</evidence>
<dbReference type="GO" id="GO:0005634">
    <property type="term" value="C:nucleus"/>
    <property type="evidence" value="ECO:0007669"/>
    <property type="project" value="UniProtKB-SubCell"/>
</dbReference>
<evidence type="ECO:0000259" key="9">
    <source>
        <dbReference type="SMART" id="SM00355"/>
    </source>
</evidence>
<evidence type="ECO:0000256" key="5">
    <source>
        <dbReference type="ARBA" id="ARBA00022833"/>
    </source>
</evidence>
<organism evidence="12">
    <name type="scientific">Rodentolepis nana</name>
    <name type="common">Dwarf tapeworm</name>
    <name type="synonym">Hymenolepis nana</name>
    <dbReference type="NCBI Taxonomy" id="102285"/>
    <lineage>
        <taxon>Eukaryota</taxon>
        <taxon>Metazoa</taxon>
        <taxon>Spiralia</taxon>
        <taxon>Lophotrochozoa</taxon>
        <taxon>Platyhelminthes</taxon>
        <taxon>Cestoda</taxon>
        <taxon>Eucestoda</taxon>
        <taxon>Cyclophyllidea</taxon>
        <taxon>Hymenolepididae</taxon>
        <taxon>Rodentolepis</taxon>
    </lineage>
</organism>
<dbReference type="PANTHER" id="PTHR45891:SF3">
    <property type="entry name" value="ZINC FINGER PROTEIN 2"/>
    <property type="match status" value="1"/>
</dbReference>
<keyword evidence="7" id="KW-0371">Homeobox</keyword>
<feature type="domain" description="C2H2-type" evidence="9">
    <location>
        <begin position="68"/>
        <end position="92"/>
    </location>
</feature>
<dbReference type="SMART" id="SM00355">
    <property type="entry name" value="ZnF_C2H2"/>
    <property type="match status" value="4"/>
</dbReference>
<keyword evidence="6" id="KW-0238">DNA-binding</keyword>
<accession>A0A0R3T1S7</accession>
<reference evidence="12" key="1">
    <citation type="submission" date="2017-02" db="UniProtKB">
        <authorList>
            <consortium name="WormBaseParasite"/>
        </authorList>
    </citation>
    <scope>IDENTIFICATION</scope>
</reference>
<keyword evidence="3" id="KW-0677">Repeat</keyword>
<keyword evidence="4" id="KW-0863">Zinc-finger</keyword>
<dbReference type="SUPFAM" id="SSF57667">
    <property type="entry name" value="beta-beta-alpha zinc fingers"/>
    <property type="match status" value="1"/>
</dbReference>
<keyword evidence="2" id="KW-0479">Metal-binding</keyword>
<evidence type="ECO:0000256" key="1">
    <source>
        <dbReference type="ARBA" id="ARBA00004123"/>
    </source>
</evidence>
<keyword evidence="11" id="KW-1185">Reference proteome</keyword>
<dbReference type="PANTHER" id="PTHR45891">
    <property type="entry name" value="ZINC FINGER HOMEOBOX PROTEIN"/>
    <property type="match status" value="1"/>
</dbReference>
<evidence type="ECO:0000256" key="6">
    <source>
        <dbReference type="ARBA" id="ARBA00023125"/>
    </source>
</evidence>
<evidence type="ECO:0000313" key="12">
    <source>
        <dbReference type="WBParaSite" id="HNAJ_0000084401-mRNA-1"/>
    </source>
</evidence>
<evidence type="ECO:0000256" key="7">
    <source>
        <dbReference type="ARBA" id="ARBA00023155"/>
    </source>
</evidence>
<comment type="subcellular location">
    <subcellularLocation>
        <location evidence="1">Nucleus</location>
    </subcellularLocation>
</comment>
<feature type="domain" description="C2H2-type" evidence="9">
    <location>
        <begin position="169"/>
        <end position="193"/>
    </location>
</feature>
<sequence>MLRSATERKPTPNCNFLNYQILSRIFSPESSVNVETGPDSKSCVYCLAKLVHPRLGRGESYSCGYKPYRCEICNYSTVTKGNLAIHEQSDRHLNNVQVSADFTLFHQCFRNDVISSLIEVSDHSLLCQVCGVFSTDNGEDLIAHAEQNRIPINMDLANQQVTSHSSGVWHCSLCSYRSRLKANFQLHCKTEKHAQRLSLLLHMWEGKRADSAISLQSNHLPVAGTSKGSVYCQLRCLPCNFFTYSVHKMRVHCQLPGHDFLAGIFGALVAKRNQLKTSFHDKSKEELDNVRFFYSCQRCEITYSTVNAMLQHFQSSVDHVCFNLLHFYEERKIKFYQYMIITQMTFFQLKIV</sequence>
<dbReference type="OrthoDB" id="6417226at2759"/>
<proteinExistence type="predicted"/>
<evidence type="ECO:0000313" key="10">
    <source>
        <dbReference type="EMBL" id="VDN96703.1"/>
    </source>
</evidence>
<feature type="domain" description="C2H2-type" evidence="9">
    <location>
        <begin position="294"/>
        <end position="319"/>
    </location>
</feature>
<dbReference type="Gene3D" id="3.30.160.60">
    <property type="entry name" value="Classic Zinc Finger"/>
    <property type="match status" value="1"/>
</dbReference>